<keyword evidence="2" id="KW-1185">Reference proteome</keyword>
<accession>A0ABP7R553</accession>
<protein>
    <submittedName>
        <fullName evidence="1">Uncharacterized protein</fullName>
    </submittedName>
</protein>
<reference evidence="2" key="1">
    <citation type="journal article" date="2019" name="Int. J. Syst. Evol. Microbiol.">
        <title>The Global Catalogue of Microorganisms (GCM) 10K type strain sequencing project: providing services to taxonomists for standard genome sequencing and annotation.</title>
        <authorList>
            <consortium name="The Broad Institute Genomics Platform"/>
            <consortium name="The Broad Institute Genome Sequencing Center for Infectious Disease"/>
            <person name="Wu L."/>
            <person name="Ma J."/>
        </authorList>
    </citation>
    <scope>NUCLEOTIDE SEQUENCE [LARGE SCALE GENOMIC DNA]</scope>
    <source>
        <strain evidence="2">JCM 17217</strain>
    </source>
</reference>
<organism evidence="1 2">
    <name type="scientific">Hymenobacter antarcticus</name>
    <dbReference type="NCBI Taxonomy" id="486270"/>
    <lineage>
        <taxon>Bacteria</taxon>
        <taxon>Pseudomonadati</taxon>
        <taxon>Bacteroidota</taxon>
        <taxon>Cytophagia</taxon>
        <taxon>Cytophagales</taxon>
        <taxon>Hymenobacteraceae</taxon>
        <taxon>Hymenobacter</taxon>
    </lineage>
</organism>
<dbReference type="RefSeq" id="WP_345127472.1">
    <property type="nucleotide sequence ID" value="NZ_BAABDI010000048.1"/>
</dbReference>
<proteinExistence type="predicted"/>
<name>A0ABP7R553_9BACT</name>
<dbReference type="EMBL" id="BAABDI010000048">
    <property type="protein sequence ID" value="GAA3992372.1"/>
    <property type="molecule type" value="Genomic_DNA"/>
</dbReference>
<evidence type="ECO:0000313" key="1">
    <source>
        <dbReference type="EMBL" id="GAA3992372.1"/>
    </source>
</evidence>
<comment type="caution">
    <text evidence="1">The sequence shown here is derived from an EMBL/GenBank/DDBJ whole genome shotgun (WGS) entry which is preliminary data.</text>
</comment>
<evidence type="ECO:0000313" key="2">
    <source>
        <dbReference type="Proteomes" id="UP001501556"/>
    </source>
</evidence>
<sequence>MYDFLQFRFDLPPGPGAEYRLIDAPALAAAEYATTTGGLGGPRVKASYRGLRLDYWPAQRRGRVRGSLHSFAYGHNAGPFPAAAVALACRELAAAVGVAPELLLVQRLEAGLNLTLPTAPRPILEGLTQHKNRPFVAVVPPARAPRPLEYVVFHTDYRLKAYDKGTYARLSNATGPPWAPLPGLLLPVGLSGNMDTLCPWPGTDAAFRDQYAPVREGLLLDSRTVQNRTFYGIELPAHLLRLEAVYLRARALLLPGLPAPLTLADLPAPGTLAIFAQHLRRLWLEVQHRAVMEFPPNLTPYEAALLVAGPLPGYWEAVRATAAPATYKRARAKFNKLRAAQTQHAGPHPLTPLLEAELLPWL</sequence>
<gene>
    <name evidence="1" type="ORF">GCM10022407_40970</name>
</gene>
<dbReference type="Proteomes" id="UP001501556">
    <property type="component" value="Unassembled WGS sequence"/>
</dbReference>